<keyword evidence="2" id="KW-1185">Reference proteome</keyword>
<gene>
    <name evidence="1" type="ORF">Cni_G28726</name>
</gene>
<protein>
    <submittedName>
        <fullName evidence="1">Uncharacterized protein</fullName>
    </submittedName>
</protein>
<accession>A0AAQ3L3I3</accession>
<evidence type="ECO:0000313" key="2">
    <source>
        <dbReference type="Proteomes" id="UP001327560"/>
    </source>
</evidence>
<dbReference type="Proteomes" id="UP001327560">
    <property type="component" value="Chromosome 9"/>
</dbReference>
<sequence>MEGVTKEKTAIVVDHNAQDPFEGCTPAPVFPCNVLDVLSQDGKAANSQPARSTGGQHCRIRKGRSTMVEHRWEIKGRANDTTVADQEGKVGNGGVEMGDQVVNRIVEKVMLLPLNLSI</sequence>
<name>A0AAQ3L3I3_9LILI</name>
<proteinExistence type="predicted"/>
<dbReference type="EMBL" id="CP136898">
    <property type="protein sequence ID" value="WOL19924.1"/>
    <property type="molecule type" value="Genomic_DNA"/>
</dbReference>
<evidence type="ECO:0000313" key="1">
    <source>
        <dbReference type="EMBL" id="WOL19924.1"/>
    </source>
</evidence>
<dbReference type="AlphaFoldDB" id="A0AAQ3L3I3"/>
<organism evidence="1 2">
    <name type="scientific">Canna indica</name>
    <name type="common">Indian-shot</name>
    <dbReference type="NCBI Taxonomy" id="4628"/>
    <lineage>
        <taxon>Eukaryota</taxon>
        <taxon>Viridiplantae</taxon>
        <taxon>Streptophyta</taxon>
        <taxon>Embryophyta</taxon>
        <taxon>Tracheophyta</taxon>
        <taxon>Spermatophyta</taxon>
        <taxon>Magnoliopsida</taxon>
        <taxon>Liliopsida</taxon>
        <taxon>Zingiberales</taxon>
        <taxon>Cannaceae</taxon>
        <taxon>Canna</taxon>
    </lineage>
</organism>
<reference evidence="1 2" key="1">
    <citation type="submission" date="2023-10" db="EMBL/GenBank/DDBJ databases">
        <title>Chromosome-scale genome assembly provides insights into flower coloration mechanisms of Canna indica.</title>
        <authorList>
            <person name="Li C."/>
        </authorList>
    </citation>
    <scope>NUCLEOTIDE SEQUENCE [LARGE SCALE GENOMIC DNA]</scope>
    <source>
        <tissue evidence="1">Flower</tissue>
    </source>
</reference>